<dbReference type="InterPro" id="IPR029063">
    <property type="entry name" value="SAM-dependent_MTases_sf"/>
</dbReference>
<feature type="compositionally biased region" description="Basic and acidic residues" evidence="6">
    <location>
        <begin position="117"/>
        <end position="135"/>
    </location>
</feature>
<proteinExistence type="inferred from homology"/>
<evidence type="ECO:0000256" key="6">
    <source>
        <dbReference type="SAM" id="MobiDB-lite"/>
    </source>
</evidence>
<dbReference type="Pfam" id="PF05958">
    <property type="entry name" value="tRNA_U5-meth_tr"/>
    <property type="match status" value="1"/>
</dbReference>
<dbReference type="RefSeq" id="WP_158050028.1">
    <property type="nucleotide sequence ID" value="NZ_WAJR01000022.1"/>
</dbReference>
<dbReference type="CDD" id="cd02440">
    <property type="entry name" value="AdoMet_MTases"/>
    <property type="match status" value="1"/>
</dbReference>
<feature type="compositionally biased region" description="Acidic residues" evidence="6">
    <location>
        <begin position="486"/>
        <end position="519"/>
    </location>
</feature>
<evidence type="ECO:0000256" key="2">
    <source>
        <dbReference type="ARBA" id="ARBA00022679"/>
    </source>
</evidence>
<evidence type="ECO:0000256" key="3">
    <source>
        <dbReference type="ARBA" id="ARBA00022691"/>
    </source>
</evidence>
<dbReference type="OrthoDB" id="9804590at2"/>
<evidence type="ECO:0000313" key="7">
    <source>
        <dbReference type="EMBL" id="KAB1638717.1"/>
    </source>
</evidence>
<dbReference type="PROSITE" id="PS01231">
    <property type="entry name" value="TRMA_2"/>
    <property type="match status" value="1"/>
</dbReference>
<dbReference type="NCBIfam" id="TIGR00479">
    <property type="entry name" value="rumA"/>
    <property type="match status" value="1"/>
</dbReference>
<keyword evidence="1 4" id="KW-0489">Methyltransferase</keyword>
<feature type="active site" description="Nucleophile" evidence="4">
    <location>
        <position position="430"/>
    </location>
</feature>
<dbReference type="FunFam" id="2.40.50.1070:FF:000003">
    <property type="entry name" value="23S rRNA (Uracil-5-)-methyltransferase RumA"/>
    <property type="match status" value="1"/>
</dbReference>
<keyword evidence="2 4" id="KW-0808">Transferase</keyword>
<feature type="compositionally biased region" description="Low complexity" evidence="6">
    <location>
        <begin position="525"/>
        <end position="539"/>
    </location>
</feature>
<evidence type="ECO:0000256" key="4">
    <source>
        <dbReference type="PROSITE-ProRule" id="PRU01024"/>
    </source>
</evidence>
<gene>
    <name evidence="7" type="primary">rlmD</name>
    <name evidence="7" type="ORF">F8C90_08135</name>
</gene>
<accession>A0A6N6NMK3</accession>
<dbReference type="InterPro" id="IPR010280">
    <property type="entry name" value="U5_MeTrfase_fam"/>
</dbReference>
<dbReference type="Proteomes" id="UP000468668">
    <property type="component" value="Unassembled WGS sequence"/>
</dbReference>
<dbReference type="FunFam" id="3.40.50.150:FF:000009">
    <property type="entry name" value="23S rRNA (Uracil(1939)-C(5))-methyltransferase RlmD"/>
    <property type="match status" value="1"/>
</dbReference>
<dbReference type="InterPro" id="IPR030391">
    <property type="entry name" value="MeTrfase_TrmA_CS"/>
</dbReference>
<organism evidence="7 8">
    <name type="scientific">Ellagibacter isourolithinifaciens</name>
    <dbReference type="NCBI Taxonomy" id="2137581"/>
    <lineage>
        <taxon>Bacteria</taxon>
        <taxon>Bacillati</taxon>
        <taxon>Actinomycetota</taxon>
        <taxon>Coriobacteriia</taxon>
        <taxon>Eggerthellales</taxon>
        <taxon>Eggerthellaceae</taxon>
        <taxon>Ellagibacter</taxon>
    </lineage>
</organism>
<name>A0A6N6NMK3_9ACTN</name>
<feature type="region of interest" description="Disordered" evidence="6">
    <location>
        <begin position="475"/>
        <end position="546"/>
    </location>
</feature>
<protein>
    <submittedName>
        <fullName evidence="7">23S rRNA (Uracil(1939)-C(5))-methyltransferase RlmD</fullName>
        <ecNumber evidence="7">2.1.1.190</ecNumber>
    </submittedName>
</protein>
<comment type="similarity">
    <text evidence="4">Belongs to the class I-like SAM-binding methyltransferase superfamily. RNA M5U methyltransferase family.</text>
</comment>
<feature type="binding site" evidence="4">
    <location>
        <position position="403"/>
    </location>
    <ligand>
        <name>S-adenosyl-L-methionine</name>
        <dbReference type="ChEBI" id="CHEBI:59789"/>
    </ligand>
</feature>
<feature type="binding site" evidence="4">
    <location>
        <position position="292"/>
    </location>
    <ligand>
        <name>S-adenosyl-L-methionine</name>
        <dbReference type="ChEBI" id="CHEBI:59789"/>
    </ligand>
</feature>
<evidence type="ECO:0000256" key="1">
    <source>
        <dbReference type="ARBA" id="ARBA00022603"/>
    </source>
</evidence>
<keyword evidence="3 4" id="KW-0949">S-adenosyl-L-methionine</keyword>
<dbReference type="Gene3D" id="3.40.50.150">
    <property type="entry name" value="Vaccinia Virus protein VP39"/>
    <property type="match status" value="1"/>
</dbReference>
<dbReference type="PROSITE" id="PS01230">
    <property type="entry name" value="TRMA_1"/>
    <property type="match status" value="1"/>
</dbReference>
<reference evidence="7 8" key="1">
    <citation type="submission" date="2019-09" db="EMBL/GenBank/DDBJ databases">
        <title>Whole genome shotgun sequencing (WGS) of Ellagibacter isourolithinifaciens DSM 104140(T) and Adlercreutzia muris DSM 29508(T).</title>
        <authorList>
            <person name="Stoll D.A."/>
            <person name="Danylec N."/>
            <person name="Huch M."/>
        </authorList>
    </citation>
    <scope>NUCLEOTIDE SEQUENCE [LARGE SCALE GENOMIC DNA]</scope>
    <source>
        <strain evidence="7 8">DSM 104140</strain>
    </source>
</reference>
<dbReference type="InterPro" id="IPR030390">
    <property type="entry name" value="MeTrfase_TrmA_AS"/>
</dbReference>
<dbReference type="GO" id="GO:0070475">
    <property type="term" value="P:rRNA base methylation"/>
    <property type="evidence" value="ECO:0007669"/>
    <property type="project" value="TreeGrafter"/>
</dbReference>
<dbReference type="PROSITE" id="PS51687">
    <property type="entry name" value="SAM_MT_RNA_M5U"/>
    <property type="match status" value="1"/>
</dbReference>
<dbReference type="PANTHER" id="PTHR11061:SF30">
    <property type="entry name" value="TRNA (URACIL(54)-C(5))-METHYLTRANSFERASE"/>
    <property type="match status" value="1"/>
</dbReference>
<keyword evidence="8" id="KW-1185">Reference proteome</keyword>
<feature type="region of interest" description="Disordered" evidence="6">
    <location>
        <begin position="104"/>
        <end position="143"/>
    </location>
</feature>
<dbReference type="GO" id="GO:0070041">
    <property type="term" value="F:rRNA (uridine-C5-)-methyltransferase activity"/>
    <property type="evidence" value="ECO:0007669"/>
    <property type="project" value="TreeGrafter"/>
</dbReference>
<feature type="binding site" evidence="4">
    <location>
        <position position="343"/>
    </location>
    <ligand>
        <name>S-adenosyl-L-methionine</name>
        <dbReference type="ChEBI" id="CHEBI:59789"/>
    </ligand>
</feature>
<evidence type="ECO:0000313" key="8">
    <source>
        <dbReference type="Proteomes" id="UP000468668"/>
    </source>
</evidence>
<dbReference type="PANTHER" id="PTHR11061">
    <property type="entry name" value="RNA M5U METHYLTRANSFERASE"/>
    <property type="match status" value="1"/>
</dbReference>
<feature type="region of interest" description="Disordered" evidence="6">
    <location>
        <begin position="1"/>
        <end position="48"/>
    </location>
</feature>
<dbReference type="GeneID" id="98658373"/>
<dbReference type="SUPFAM" id="SSF53335">
    <property type="entry name" value="S-adenosyl-L-methionine-dependent methyltransferases"/>
    <property type="match status" value="1"/>
</dbReference>
<dbReference type="Gene3D" id="2.40.50.1070">
    <property type="match status" value="1"/>
</dbReference>
<dbReference type="EMBL" id="WAJR01000022">
    <property type="protein sequence ID" value="KAB1638717.1"/>
    <property type="molecule type" value="Genomic_DNA"/>
</dbReference>
<feature type="active site" evidence="5">
    <location>
        <position position="430"/>
    </location>
</feature>
<feature type="binding site" evidence="4">
    <location>
        <position position="321"/>
    </location>
    <ligand>
        <name>S-adenosyl-L-methionine</name>
        <dbReference type="ChEBI" id="CHEBI:59789"/>
    </ligand>
</feature>
<sequence length="546" mass="58632">MANHEKRRQEDAKKKAKSNTRAKSGAGSKRAGRSRAARRAGASDSPCPVDARCGGCKNLCVPYTKQLIDKQLRIERLFAPLAPDGAISLIKGMKDPYHYRNKVISPFAPGKKLPPRGQDRRATDPRDRKAADARGAKGGKGKRPQARYEILTGMYAAGSHELVPTDKCLIENETAKKVVLAVRDIMRKHDVAPYREDTGTGFMRHVVVRVGHTSGEVLVTLVTNSDDFPSSKSFCRELIRLCPAVTTVVQNVNERQTNVILGDKERVLYGPGFILDELCGLSFRISSKSFYQVNATQTEVLYRAAMELAGFDGTQVAIDAYCGTGTIGLVAAKSGAARVIGVDSVESAIRDARTNARHNGVENAEFVAGDATDFMCELAKEGVLGAESPEEGAQAGGLVVLMDPPRAGSTEEFLRAAAALAPERIVYISCNPETQARDVEFLDSIGYAVVAVQPVDMFPHTDHIECIVALEPVDSLSPDRWGKEGGEEEAPDDEGTPDAEEEAAEEEAPEGDCDGDAADEVPNGEAPGVEVPAADPADPAIDEEVE</sequence>
<evidence type="ECO:0000256" key="5">
    <source>
        <dbReference type="PROSITE-ProRule" id="PRU10015"/>
    </source>
</evidence>
<comment type="caution">
    <text evidence="7">The sequence shown here is derived from an EMBL/GenBank/DDBJ whole genome shotgun (WGS) entry which is preliminary data.</text>
</comment>
<dbReference type="AlphaFoldDB" id="A0A6N6NMK3"/>
<dbReference type="EC" id="2.1.1.190" evidence="7"/>